<keyword evidence="1" id="KW-0812">Transmembrane</keyword>
<evidence type="ECO:0000313" key="2">
    <source>
        <dbReference type="EMBL" id="KDE60809.1"/>
    </source>
</evidence>
<feature type="transmembrane region" description="Helical" evidence="1">
    <location>
        <begin position="301"/>
        <end position="324"/>
    </location>
</feature>
<sequence>MIFIVALVLYILGYIENKIYPLGCPPIVAFFGPITFLLLICNILEKNASFFVYNLILLVLILIWFLIGIISYLIFFKCKQKKYKIQKIYFVPYMDRLVFLFLFLSTLKTVFIFGWQNTKGNAGGILAHLFILFSPFYFFMTYIKNIKIKKILLLMSLILLFLHPKYESFLFFLPLILYKFYRNKTIFKFKNIVIFMTIGFGVFSVFFCTYYINFKVKGLNVDFKEFSVFIINHIKYYVLSPLYIGKYFLLNPNQGDKVIPFSPFINITKVIIGNKDYINPILPFVNYGGISSNVGGIIPELVYNIGNIGMYIYVSILGIITYIIENLFLKNRIWICTNLILKSTLFLCFFNNVYSVLGYVERVLGSLFITLFLILYQKLKSKRRKHS</sequence>
<feature type="transmembrane region" description="Helical" evidence="1">
    <location>
        <begin position="192"/>
        <end position="214"/>
    </location>
</feature>
<dbReference type="Proteomes" id="UP000027473">
    <property type="component" value="Unassembled WGS sequence"/>
</dbReference>
<accession>A0AB73BT91</accession>
<protein>
    <recommendedName>
        <fullName evidence="4">Oligosaccharide repeat unit polymerase</fullName>
    </recommendedName>
</protein>
<gene>
    <name evidence="2" type="ORF">FUSO3_11840</name>
</gene>
<keyword evidence="1" id="KW-0472">Membrane</keyword>
<evidence type="ECO:0000313" key="3">
    <source>
        <dbReference type="Proteomes" id="UP000027473"/>
    </source>
</evidence>
<feature type="transmembrane region" description="Helical" evidence="1">
    <location>
        <begin position="51"/>
        <end position="76"/>
    </location>
</feature>
<feature type="transmembrane region" description="Helical" evidence="1">
    <location>
        <begin position="359"/>
        <end position="376"/>
    </location>
</feature>
<evidence type="ECO:0008006" key="4">
    <source>
        <dbReference type="Google" id="ProtNLM"/>
    </source>
</evidence>
<name>A0AB73BT91_9FUSO</name>
<feature type="transmembrane region" description="Helical" evidence="1">
    <location>
        <begin position="121"/>
        <end position="139"/>
    </location>
</feature>
<comment type="caution">
    <text evidence="2">The sequence shown here is derived from an EMBL/GenBank/DDBJ whole genome shotgun (WGS) entry which is preliminary data.</text>
</comment>
<evidence type="ECO:0000256" key="1">
    <source>
        <dbReference type="SAM" id="Phobius"/>
    </source>
</evidence>
<keyword evidence="1" id="KW-1133">Transmembrane helix</keyword>
<dbReference type="EMBL" id="JAAC01000224">
    <property type="protein sequence ID" value="KDE60809.1"/>
    <property type="molecule type" value="Genomic_DNA"/>
</dbReference>
<dbReference type="AlphaFoldDB" id="A0AB73BT91"/>
<feature type="transmembrane region" description="Helical" evidence="1">
    <location>
        <begin position="151"/>
        <end position="172"/>
    </location>
</feature>
<dbReference type="RefSeq" id="WP_035917210.1">
    <property type="nucleotide sequence ID" value="NZ_JAAC01000224.1"/>
</dbReference>
<feature type="transmembrane region" description="Helical" evidence="1">
    <location>
        <begin position="97"/>
        <end position="115"/>
    </location>
</feature>
<reference evidence="2 3" key="1">
    <citation type="submission" date="2014-01" db="EMBL/GenBank/DDBJ databases">
        <title>Comparative genomics of Fusobacterium necrophorum wild isolates.</title>
        <authorList>
            <person name="Kittichotirat W."/>
            <person name="Bumgarner R.E."/>
            <person name="Lawrence P."/>
        </authorList>
    </citation>
    <scope>NUCLEOTIDE SEQUENCE [LARGE SCALE GENOMIC DNA]</scope>
    <source>
        <strain evidence="2 3">BL</strain>
    </source>
</reference>
<feature type="transmembrane region" description="Helical" evidence="1">
    <location>
        <begin position="27"/>
        <end position="45"/>
    </location>
</feature>
<organism evidence="2 3">
    <name type="scientific">Fusobacterium necrophorum BL</name>
    <dbReference type="NCBI Taxonomy" id="1441732"/>
    <lineage>
        <taxon>Bacteria</taxon>
        <taxon>Fusobacteriati</taxon>
        <taxon>Fusobacteriota</taxon>
        <taxon>Fusobacteriia</taxon>
        <taxon>Fusobacteriales</taxon>
        <taxon>Fusobacteriaceae</taxon>
        <taxon>Fusobacterium</taxon>
    </lineage>
</organism>
<proteinExistence type="predicted"/>